<dbReference type="Proteomes" id="UP000299102">
    <property type="component" value="Unassembled WGS sequence"/>
</dbReference>
<dbReference type="EMBL" id="BGZK01000005">
    <property type="protein sequence ID" value="GBP00217.1"/>
    <property type="molecule type" value="Genomic_DNA"/>
</dbReference>
<proteinExistence type="predicted"/>
<organism evidence="1 2">
    <name type="scientific">Eumeta variegata</name>
    <name type="common">Bagworm moth</name>
    <name type="synonym">Eumeta japonica</name>
    <dbReference type="NCBI Taxonomy" id="151549"/>
    <lineage>
        <taxon>Eukaryota</taxon>
        <taxon>Metazoa</taxon>
        <taxon>Ecdysozoa</taxon>
        <taxon>Arthropoda</taxon>
        <taxon>Hexapoda</taxon>
        <taxon>Insecta</taxon>
        <taxon>Pterygota</taxon>
        <taxon>Neoptera</taxon>
        <taxon>Endopterygota</taxon>
        <taxon>Lepidoptera</taxon>
        <taxon>Glossata</taxon>
        <taxon>Ditrysia</taxon>
        <taxon>Tineoidea</taxon>
        <taxon>Psychidae</taxon>
        <taxon>Oiketicinae</taxon>
        <taxon>Eumeta</taxon>
    </lineage>
</organism>
<sequence length="72" mass="7581">MRLVTKTSVETGLESKVWPGLESQARPGSRSKACSFLLKDSDAAVGALDGTMHRGHQAQGALESCPANLVLN</sequence>
<protein>
    <submittedName>
        <fullName evidence="1">Uncharacterized protein</fullName>
    </submittedName>
</protein>
<gene>
    <name evidence="1" type="ORF">EVAR_841_1</name>
</gene>
<dbReference type="AlphaFoldDB" id="A0A4C1SFR6"/>
<name>A0A4C1SFR6_EUMVA</name>
<comment type="caution">
    <text evidence="1">The sequence shown here is derived from an EMBL/GenBank/DDBJ whole genome shotgun (WGS) entry which is preliminary data.</text>
</comment>
<keyword evidence="2" id="KW-1185">Reference proteome</keyword>
<evidence type="ECO:0000313" key="2">
    <source>
        <dbReference type="Proteomes" id="UP000299102"/>
    </source>
</evidence>
<reference evidence="1 2" key="1">
    <citation type="journal article" date="2019" name="Commun. Biol.">
        <title>The bagworm genome reveals a unique fibroin gene that provides high tensile strength.</title>
        <authorList>
            <person name="Kono N."/>
            <person name="Nakamura H."/>
            <person name="Ohtoshi R."/>
            <person name="Tomita M."/>
            <person name="Numata K."/>
            <person name="Arakawa K."/>
        </authorList>
    </citation>
    <scope>NUCLEOTIDE SEQUENCE [LARGE SCALE GENOMIC DNA]</scope>
</reference>
<accession>A0A4C1SFR6</accession>
<evidence type="ECO:0000313" key="1">
    <source>
        <dbReference type="EMBL" id="GBP00217.1"/>
    </source>
</evidence>